<reference evidence="2" key="1">
    <citation type="submission" date="2020-04" db="EMBL/GenBank/DDBJ databases">
        <title>Genome Assembly and Annotation of Botryosphaeria dothidea sdau 11-99, a Latent Pathogen of Apple Fruit Ring Rot in China.</title>
        <authorList>
            <person name="Yu C."/>
            <person name="Diao Y."/>
            <person name="Lu Q."/>
            <person name="Zhao J."/>
            <person name="Cui S."/>
            <person name="Peng C."/>
            <person name="He B."/>
            <person name="Liu H."/>
        </authorList>
    </citation>
    <scope>NUCLEOTIDE SEQUENCE [LARGE SCALE GENOMIC DNA]</scope>
    <source>
        <strain evidence="2">Sdau11-99</strain>
    </source>
</reference>
<dbReference type="Pfam" id="PF06293">
    <property type="entry name" value="Kdo"/>
    <property type="match status" value="1"/>
</dbReference>
<dbReference type="InterPro" id="IPR011009">
    <property type="entry name" value="Kinase-like_dom_sf"/>
</dbReference>
<evidence type="ECO:0000313" key="3">
    <source>
        <dbReference type="Proteomes" id="UP000572817"/>
    </source>
</evidence>
<dbReference type="PANTHER" id="PTHR37171">
    <property type="entry name" value="SERINE/THREONINE-PROTEIN KINASE YRZF-RELATED"/>
    <property type="match status" value="1"/>
</dbReference>
<proteinExistence type="predicted"/>
<dbReference type="AlphaFoldDB" id="A0A8H4N729"/>
<accession>A0A8H4N729</accession>
<dbReference type="Gene3D" id="1.10.510.10">
    <property type="entry name" value="Transferase(Phosphotransferase) domain 1"/>
    <property type="match status" value="1"/>
</dbReference>
<evidence type="ECO:0000313" key="2">
    <source>
        <dbReference type="EMBL" id="KAF4309643.1"/>
    </source>
</evidence>
<feature type="domain" description="Protein kinase" evidence="1">
    <location>
        <begin position="7"/>
        <end position="228"/>
    </location>
</feature>
<protein>
    <recommendedName>
        <fullName evidence="1">Protein kinase domain-containing protein</fullName>
    </recommendedName>
</protein>
<dbReference type="InterPro" id="IPR000719">
    <property type="entry name" value="Prot_kinase_dom"/>
</dbReference>
<comment type="caution">
    <text evidence="2">The sequence shown here is derived from an EMBL/GenBank/DDBJ whole genome shotgun (WGS) entry which is preliminary data.</text>
</comment>
<dbReference type="GO" id="GO:0004672">
    <property type="term" value="F:protein kinase activity"/>
    <property type="evidence" value="ECO:0007669"/>
    <property type="project" value="InterPro"/>
</dbReference>
<dbReference type="PANTHER" id="PTHR37171:SF1">
    <property type="entry name" value="SERINE_THREONINE-PROTEIN KINASE YRZF-RELATED"/>
    <property type="match status" value="1"/>
</dbReference>
<dbReference type="PROSITE" id="PS50011">
    <property type="entry name" value="PROTEIN_KINASE_DOM"/>
    <property type="match status" value="1"/>
</dbReference>
<keyword evidence="3" id="KW-1185">Reference proteome</keyword>
<dbReference type="OrthoDB" id="4185642at2759"/>
<dbReference type="EMBL" id="WWBZ02000016">
    <property type="protein sequence ID" value="KAF4309643.1"/>
    <property type="molecule type" value="Genomic_DNA"/>
</dbReference>
<sequence length="228" mass="24774">MSEPPPDHIIRLLGSGNAGEVFEAVIDGSKCALKLVSIPSPSPHDRWTATHSSPQFTSEAKFNAELAAYRTMARIDGLRGRVCSLHSTCTNVHQLLRGADPALSQHKTYDYHRRGLCLTLLDGATLDDGDGSGSGAVATLSQQEKRDVSAQLAETVRLLHEAGVTHGSVHPRNVMLVRSGGGRLAAVLVDFNRARLREGRSAESFEGHKAHDLSEVLWLRNNRLAWTI</sequence>
<dbReference type="Proteomes" id="UP000572817">
    <property type="component" value="Unassembled WGS sequence"/>
</dbReference>
<name>A0A8H4N729_9PEZI</name>
<evidence type="ECO:0000259" key="1">
    <source>
        <dbReference type="PROSITE" id="PS50011"/>
    </source>
</evidence>
<organism evidence="2 3">
    <name type="scientific">Botryosphaeria dothidea</name>
    <dbReference type="NCBI Taxonomy" id="55169"/>
    <lineage>
        <taxon>Eukaryota</taxon>
        <taxon>Fungi</taxon>
        <taxon>Dikarya</taxon>
        <taxon>Ascomycota</taxon>
        <taxon>Pezizomycotina</taxon>
        <taxon>Dothideomycetes</taxon>
        <taxon>Dothideomycetes incertae sedis</taxon>
        <taxon>Botryosphaeriales</taxon>
        <taxon>Botryosphaeriaceae</taxon>
        <taxon>Botryosphaeria</taxon>
    </lineage>
</organism>
<dbReference type="SUPFAM" id="SSF56112">
    <property type="entry name" value="Protein kinase-like (PK-like)"/>
    <property type="match status" value="1"/>
</dbReference>
<dbReference type="InterPro" id="IPR052396">
    <property type="entry name" value="Meiotic_Drive_Suppr_Kinase"/>
</dbReference>
<gene>
    <name evidence="2" type="ORF">GTA08_BOTSDO03361</name>
</gene>
<dbReference type="GO" id="GO:0005524">
    <property type="term" value="F:ATP binding"/>
    <property type="evidence" value="ECO:0007669"/>
    <property type="project" value="InterPro"/>
</dbReference>